<dbReference type="PROSITE" id="PS51186">
    <property type="entry name" value="GNAT"/>
    <property type="match status" value="1"/>
</dbReference>
<name>A0A6M1TPM1_9RHOB</name>
<dbReference type="AlphaFoldDB" id="A0A6M1TPM1"/>
<dbReference type="PANTHER" id="PTHR43877:SF1">
    <property type="entry name" value="ACETYLTRANSFERASE"/>
    <property type="match status" value="1"/>
</dbReference>
<protein>
    <submittedName>
        <fullName evidence="4">GNAT family N-acetyltransferase</fullName>
    </submittedName>
</protein>
<reference evidence="4 5" key="1">
    <citation type="submission" date="2020-02" db="EMBL/GenBank/DDBJ databases">
        <title>Rhodobacter translucens sp. nov., a novel bacterium isolated from activated sludge.</title>
        <authorList>
            <person name="Liu J."/>
        </authorList>
    </citation>
    <scope>NUCLEOTIDE SEQUENCE [LARGE SCALE GENOMIC DNA]</scope>
    <source>
        <strain evidence="4 5">HX-7-19</strain>
    </source>
</reference>
<dbReference type="Gene3D" id="3.40.630.30">
    <property type="match status" value="1"/>
</dbReference>
<organism evidence="4 5">
    <name type="scientific">Paragemmobacter kunshanensis</name>
    <dbReference type="NCBI Taxonomy" id="2583234"/>
    <lineage>
        <taxon>Bacteria</taxon>
        <taxon>Pseudomonadati</taxon>
        <taxon>Pseudomonadota</taxon>
        <taxon>Alphaproteobacteria</taxon>
        <taxon>Rhodobacterales</taxon>
        <taxon>Paracoccaceae</taxon>
        <taxon>Paragemmobacter</taxon>
    </lineage>
</organism>
<evidence type="ECO:0000256" key="2">
    <source>
        <dbReference type="ARBA" id="ARBA00023315"/>
    </source>
</evidence>
<dbReference type="SUPFAM" id="SSF55729">
    <property type="entry name" value="Acyl-CoA N-acyltransferases (Nat)"/>
    <property type="match status" value="1"/>
</dbReference>
<evidence type="ECO:0000256" key="1">
    <source>
        <dbReference type="ARBA" id="ARBA00022679"/>
    </source>
</evidence>
<evidence type="ECO:0000313" key="5">
    <source>
        <dbReference type="Proteomes" id="UP000474758"/>
    </source>
</evidence>
<gene>
    <name evidence="4" type="ORF">G5V65_04210</name>
</gene>
<dbReference type="GO" id="GO:0016747">
    <property type="term" value="F:acyltransferase activity, transferring groups other than amino-acyl groups"/>
    <property type="evidence" value="ECO:0007669"/>
    <property type="project" value="InterPro"/>
</dbReference>
<feature type="domain" description="N-acetyltransferase" evidence="3">
    <location>
        <begin position="1"/>
        <end position="158"/>
    </location>
</feature>
<evidence type="ECO:0000259" key="3">
    <source>
        <dbReference type="PROSITE" id="PS51186"/>
    </source>
</evidence>
<accession>A0A6M1TPM1</accession>
<dbReference type="EMBL" id="JAALFE010000003">
    <property type="protein sequence ID" value="NGQ90088.1"/>
    <property type="molecule type" value="Genomic_DNA"/>
</dbReference>
<dbReference type="Proteomes" id="UP000474758">
    <property type="component" value="Unassembled WGS sequence"/>
</dbReference>
<dbReference type="PANTHER" id="PTHR43877">
    <property type="entry name" value="AMINOALKYLPHOSPHONATE N-ACETYLTRANSFERASE-RELATED-RELATED"/>
    <property type="match status" value="1"/>
</dbReference>
<keyword evidence="1 4" id="KW-0808">Transferase</keyword>
<proteinExistence type="predicted"/>
<sequence>MIIRPALLPDVAAMAAIQNEIIRIGGTTAYETERSEDALRAYIDGRGAICCFVAEVGGEVIGFQALGIWPGLPEGWADVGTFVRPGLQAKGTGSALFAATCAAARAAGVRVINATIRADNRPGLAFYARQGFRDHGADPDYRLASGQRVGRVHRRLDL</sequence>
<dbReference type="Pfam" id="PF00583">
    <property type="entry name" value="Acetyltransf_1"/>
    <property type="match status" value="1"/>
</dbReference>
<comment type="caution">
    <text evidence="4">The sequence shown here is derived from an EMBL/GenBank/DDBJ whole genome shotgun (WGS) entry which is preliminary data.</text>
</comment>
<dbReference type="InterPro" id="IPR016181">
    <property type="entry name" value="Acyl_CoA_acyltransferase"/>
</dbReference>
<keyword evidence="5" id="KW-1185">Reference proteome</keyword>
<dbReference type="RefSeq" id="WP_165047327.1">
    <property type="nucleotide sequence ID" value="NZ_JAALFE010000003.1"/>
</dbReference>
<dbReference type="InterPro" id="IPR050832">
    <property type="entry name" value="Bact_Acetyltransf"/>
</dbReference>
<evidence type="ECO:0000313" key="4">
    <source>
        <dbReference type="EMBL" id="NGQ90088.1"/>
    </source>
</evidence>
<dbReference type="InterPro" id="IPR000182">
    <property type="entry name" value="GNAT_dom"/>
</dbReference>
<keyword evidence="2" id="KW-0012">Acyltransferase</keyword>